<feature type="transmembrane region" description="Helical" evidence="2">
    <location>
        <begin position="476"/>
        <end position="498"/>
    </location>
</feature>
<evidence type="ECO:0000256" key="2">
    <source>
        <dbReference type="SAM" id="Phobius"/>
    </source>
</evidence>
<dbReference type="AlphaFoldDB" id="A0A427XNW8"/>
<feature type="transmembrane region" description="Helical" evidence="2">
    <location>
        <begin position="415"/>
        <end position="439"/>
    </location>
</feature>
<feature type="compositionally biased region" description="Polar residues" evidence="1">
    <location>
        <begin position="262"/>
        <end position="271"/>
    </location>
</feature>
<dbReference type="EMBL" id="RSCE01000008">
    <property type="protein sequence ID" value="RSH80609.1"/>
    <property type="molecule type" value="Genomic_DNA"/>
</dbReference>
<protein>
    <submittedName>
        <fullName evidence="3">Uncharacterized protein</fullName>
    </submittedName>
</protein>
<dbReference type="InterPro" id="IPR021100">
    <property type="entry name" value="N-glycosylation_EOS1"/>
</dbReference>
<feature type="compositionally biased region" description="Basic residues" evidence="1">
    <location>
        <begin position="162"/>
        <end position="174"/>
    </location>
</feature>
<dbReference type="Pfam" id="PF12326">
    <property type="entry name" value="EOS1"/>
    <property type="match status" value="1"/>
</dbReference>
<accession>A0A427XNW8</accession>
<keyword evidence="2" id="KW-1133">Transmembrane helix</keyword>
<name>A0A427XNW8_9TREE</name>
<feature type="transmembrane region" description="Helical" evidence="2">
    <location>
        <begin position="612"/>
        <end position="633"/>
    </location>
</feature>
<reference evidence="3 4" key="1">
    <citation type="submission" date="2018-11" db="EMBL/GenBank/DDBJ databases">
        <title>Genome sequence of Apiotrichum porosum DSM 27194.</title>
        <authorList>
            <person name="Aliyu H."/>
            <person name="Gorte O."/>
            <person name="Ochsenreither K."/>
        </authorList>
    </citation>
    <scope>NUCLEOTIDE SEQUENCE [LARGE SCALE GENOMIC DNA]</scope>
    <source>
        <strain evidence="3 4">DSM 27194</strain>
    </source>
</reference>
<gene>
    <name evidence="3" type="ORF">EHS24_009191</name>
</gene>
<dbReference type="GO" id="GO:0005789">
    <property type="term" value="C:endoplasmic reticulum membrane"/>
    <property type="evidence" value="ECO:0007669"/>
    <property type="project" value="InterPro"/>
</dbReference>
<feature type="compositionally biased region" description="Polar residues" evidence="1">
    <location>
        <begin position="25"/>
        <end position="38"/>
    </location>
</feature>
<feature type="region of interest" description="Disordered" evidence="1">
    <location>
        <begin position="573"/>
        <end position="593"/>
    </location>
</feature>
<organism evidence="3 4">
    <name type="scientific">Apiotrichum porosum</name>
    <dbReference type="NCBI Taxonomy" id="105984"/>
    <lineage>
        <taxon>Eukaryota</taxon>
        <taxon>Fungi</taxon>
        <taxon>Dikarya</taxon>
        <taxon>Basidiomycota</taxon>
        <taxon>Agaricomycotina</taxon>
        <taxon>Tremellomycetes</taxon>
        <taxon>Trichosporonales</taxon>
        <taxon>Trichosporonaceae</taxon>
        <taxon>Apiotrichum</taxon>
    </lineage>
</organism>
<dbReference type="PANTHER" id="PTHR28147:SF1">
    <property type="entry name" value="N-GLYCOSYLATION PROTEIN EOS1"/>
    <property type="match status" value="1"/>
</dbReference>
<dbReference type="OrthoDB" id="2139606at2759"/>
<dbReference type="PANTHER" id="PTHR28147">
    <property type="entry name" value="N-GLYCOSYLATION PROTEIN EOS1"/>
    <property type="match status" value="1"/>
</dbReference>
<proteinExistence type="predicted"/>
<feature type="region of interest" description="Disordered" evidence="1">
    <location>
        <begin position="1"/>
        <end position="45"/>
    </location>
</feature>
<feature type="region of interest" description="Disordered" evidence="1">
    <location>
        <begin position="118"/>
        <end position="212"/>
    </location>
</feature>
<sequence length="654" mass="71708">MAPMPSGAALAQQLSAQLAMAATQPRRSMSRSAPTSPATRPHRDLAPLSTIQAIDIGTAQSHTAAFGAGHGGGLAPAAQISPEVRAQVRMSPEMQIRALRHSPEVVLKALSPLTMPSQLPQVQQHQQRSYPVGSVPVTSMGQMPPMPQRGVTIPQPNSPVRVNRRPRSRSRSRSRVSSGSEASETEVDSDSTFVPGRVRHHQHSRSQPDLSALRSRVNVEGWADGVMRTQLEERRAANNSHLTRRRSQGRKTPPHRPIPLAASTSVSPFSTGNGGPSGPRHSPRASTVSIPHLTQIRTDSSPMSSSEDSSREGSRDSPFSIRSPLGGMTGSEDADDDLESLDSPSSGSLSFSPKARTRNIVRQRSLPSDKLNSRALGLLLEPTNSGDEVPRRSVDLKAAIVEARLRRSSLRGYRLLAIVPALWGIAVLFHAFVTGALWYDVWPWGVDFSREALESLVAGHNPYEGIKRPVHRGDMLLAIAWAWLTAQFCFGLTTGLTYRWRSYYSLPSTVTRLLSLQCLCWPATYITLWFLGPRRPLLSWVVIGVTTGCSRCIQMWVTSNVISDEDEDDAGGDITPGPFRRGSPQAGPKPTPRHVKGWRVFTYNRHWNWDRIAYKVGWKVCALLLITCAWLLYRLDELEDGWTPAVPPSGVALA</sequence>
<evidence type="ECO:0000256" key="1">
    <source>
        <dbReference type="SAM" id="MobiDB-lite"/>
    </source>
</evidence>
<comment type="caution">
    <text evidence="3">The sequence shown here is derived from an EMBL/GenBank/DDBJ whole genome shotgun (WGS) entry which is preliminary data.</text>
</comment>
<keyword evidence="2" id="KW-0812">Transmembrane</keyword>
<keyword evidence="4" id="KW-1185">Reference proteome</keyword>
<feature type="compositionally biased region" description="Low complexity" evidence="1">
    <location>
        <begin position="341"/>
        <end position="353"/>
    </location>
</feature>
<feature type="region of interest" description="Disordered" evidence="1">
    <location>
        <begin position="230"/>
        <end position="354"/>
    </location>
</feature>
<feature type="compositionally biased region" description="Basic residues" evidence="1">
    <location>
        <begin position="242"/>
        <end position="254"/>
    </location>
</feature>
<feature type="transmembrane region" description="Helical" evidence="2">
    <location>
        <begin position="510"/>
        <end position="531"/>
    </location>
</feature>
<dbReference type="RefSeq" id="XP_028475556.1">
    <property type="nucleotide sequence ID" value="XM_028624484.1"/>
</dbReference>
<dbReference type="Proteomes" id="UP000279236">
    <property type="component" value="Unassembled WGS sequence"/>
</dbReference>
<dbReference type="STRING" id="105984.A0A427XNW8"/>
<dbReference type="GO" id="GO:0006487">
    <property type="term" value="P:protein N-linked glycosylation"/>
    <property type="evidence" value="ECO:0007669"/>
    <property type="project" value="TreeGrafter"/>
</dbReference>
<evidence type="ECO:0000313" key="4">
    <source>
        <dbReference type="Proteomes" id="UP000279236"/>
    </source>
</evidence>
<dbReference type="GeneID" id="39593734"/>
<keyword evidence="2" id="KW-0472">Membrane</keyword>
<dbReference type="GO" id="GO:0034599">
    <property type="term" value="P:cellular response to oxidative stress"/>
    <property type="evidence" value="ECO:0007669"/>
    <property type="project" value="InterPro"/>
</dbReference>
<feature type="compositionally biased region" description="Low complexity" evidence="1">
    <location>
        <begin position="8"/>
        <end position="22"/>
    </location>
</feature>
<feature type="compositionally biased region" description="Low complexity" evidence="1">
    <location>
        <begin position="118"/>
        <end position="127"/>
    </location>
</feature>
<evidence type="ECO:0000313" key="3">
    <source>
        <dbReference type="EMBL" id="RSH80609.1"/>
    </source>
</evidence>